<sequence length="134" mass="15290">MDTPSELPVSIAEFDQGLLLGILIGEGHFGGDGKQPHITLRMHTRHRKLFEAMLRICPGSRLYGPYDHGGRQYYQWMARGKVLREQLVPLLDALPLAELDDHVFERYTEMKTRYGLMNSTEINPAALPEWKATP</sequence>
<accession>A0ABV6AW04</accession>
<gene>
    <name evidence="1" type="ORF">ACFFLM_06830</name>
</gene>
<comment type="caution">
    <text evidence="1">The sequence shown here is derived from an EMBL/GenBank/DDBJ whole genome shotgun (WGS) entry which is preliminary data.</text>
</comment>
<evidence type="ECO:0008006" key="3">
    <source>
        <dbReference type="Google" id="ProtNLM"/>
    </source>
</evidence>
<keyword evidence="2" id="KW-1185">Reference proteome</keyword>
<name>A0ABV6AW04_9DEIO</name>
<evidence type="ECO:0000313" key="1">
    <source>
        <dbReference type="EMBL" id="MFB9991679.1"/>
    </source>
</evidence>
<reference evidence="1 2" key="1">
    <citation type="submission" date="2024-09" db="EMBL/GenBank/DDBJ databases">
        <authorList>
            <person name="Sun Q."/>
            <person name="Mori K."/>
        </authorList>
    </citation>
    <scope>NUCLEOTIDE SEQUENCE [LARGE SCALE GENOMIC DNA]</scope>
    <source>
        <strain evidence="1 2">JCM 13503</strain>
    </source>
</reference>
<evidence type="ECO:0000313" key="2">
    <source>
        <dbReference type="Proteomes" id="UP001589733"/>
    </source>
</evidence>
<dbReference type="EMBL" id="JBHLYR010000022">
    <property type="protein sequence ID" value="MFB9991679.1"/>
    <property type="molecule type" value="Genomic_DNA"/>
</dbReference>
<protein>
    <recommendedName>
        <fullName evidence="3">Homing endonuclease LAGLIDADG domain-containing protein</fullName>
    </recommendedName>
</protein>
<organism evidence="1 2">
    <name type="scientific">Deinococcus oregonensis</name>
    <dbReference type="NCBI Taxonomy" id="1805970"/>
    <lineage>
        <taxon>Bacteria</taxon>
        <taxon>Thermotogati</taxon>
        <taxon>Deinococcota</taxon>
        <taxon>Deinococci</taxon>
        <taxon>Deinococcales</taxon>
        <taxon>Deinococcaceae</taxon>
        <taxon>Deinococcus</taxon>
    </lineage>
</organism>
<dbReference type="RefSeq" id="WP_380007149.1">
    <property type="nucleotide sequence ID" value="NZ_JBHLYR010000022.1"/>
</dbReference>
<dbReference type="Proteomes" id="UP001589733">
    <property type="component" value="Unassembled WGS sequence"/>
</dbReference>
<proteinExistence type="predicted"/>